<dbReference type="InterPro" id="IPR052746">
    <property type="entry name" value="MlaB_ABC_Transporter"/>
</dbReference>
<dbReference type="PATRIC" id="fig|106634.4.peg.133"/>
<organism evidence="2 3">
    <name type="scientific">Thioalkalivibrio versutus</name>
    <dbReference type="NCBI Taxonomy" id="106634"/>
    <lineage>
        <taxon>Bacteria</taxon>
        <taxon>Pseudomonadati</taxon>
        <taxon>Pseudomonadota</taxon>
        <taxon>Gammaproteobacteria</taxon>
        <taxon>Chromatiales</taxon>
        <taxon>Ectothiorhodospiraceae</taxon>
        <taxon>Thioalkalivibrio</taxon>
    </lineage>
</organism>
<dbReference type="InterPro" id="IPR058548">
    <property type="entry name" value="MlaB-like_STAS"/>
</dbReference>
<dbReference type="AlphaFoldDB" id="A0A0G3FYA8"/>
<protein>
    <recommendedName>
        <fullName evidence="1">STAS domain-containing protein</fullName>
    </recommendedName>
</protein>
<dbReference type="PANTHER" id="PTHR35849:SF2">
    <property type="entry name" value="BLR2341 PROTEIN"/>
    <property type="match status" value="1"/>
</dbReference>
<dbReference type="Pfam" id="PF13466">
    <property type="entry name" value="STAS_2"/>
    <property type="match status" value="1"/>
</dbReference>
<dbReference type="PROSITE" id="PS50801">
    <property type="entry name" value="STAS"/>
    <property type="match status" value="1"/>
</dbReference>
<gene>
    <name evidence="2" type="ORF">TVD_00655</name>
</gene>
<sequence length="104" mass="10699">MTPIALPERLRIDTAAECWQELRAALDAGEDLQLDSAAVNDVDAAGVQVLLMARHSAARKAQGCSLIGTSAVLAQALQALGAPEDGFASSAAQHDDKDSGDING</sequence>
<reference evidence="2 3" key="1">
    <citation type="submission" date="2015-04" db="EMBL/GenBank/DDBJ databases">
        <title>Complete Sequence for the Genome of the Thioalkalivibrio versutus D301.</title>
        <authorList>
            <person name="Mu T."/>
            <person name="Zhou J."/>
            <person name="Xu X."/>
        </authorList>
    </citation>
    <scope>NUCLEOTIDE SEQUENCE [LARGE SCALE GENOMIC DNA]</scope>
    <source>
        <strain evidence="2 3">D301</strain>
    </source>
</reference>
<dbReference type="RefSeq" id="WP_019568585.1">
    <property type="nucleotide sequence ID" value="NZ_CP011367.1"/>
</dbReference>
<dbReference type="InterPro" id="IPR036513">
    <property type="entry name" value="STAS_dom_sf"/>
</dbReference>
<accession>A0A0G3FYA8</accession>
<name>A0A0G3FYA8_9GAMM</name>
<dbReference type="InterPro" id="IPR002645">
    <property type="entry name" value="STAS_dom"/>
</dbReference>
<keyword evidence="3" id="KW-1185">Reference proteome</keyword>
<dbReference type="STRING" id="106634.TVD_00655"/>
<evidence type="ECO:0000313" key="2">
    <source>
        <dbReference type="EMBL" id="AKJ93963.1"/>
    </source>
</evidence>
<dbReference type="EMBL" id="CP011367">
    <property type="protein sequence ID" value="AKJ93963.1"/>
    <property type="molecule type" value="Genomic_DNA"/>
</dbReference>
<proteinExistence type="predicted"/>
<feature type="domain" description="STAS" evidence="1">
    <location>
        <begin position="1"/>
        <end position="81"/>
    </location>
</feature>
<dbReference type="Proteomes" id="UP000064201">
    <property type="component" value="Chromosome"/>
</dbReference>
<dbReference type="Gene3D" id="3.30.750.24">
    <property type="entry name" value="STAS domain"/>
    <property type="match status" value="1"/>
</dbReference>
<evidence type="ECO:0000259" key="1">
    <source>
        <dbReference type="PROSITE" id="PS50801"/>
    </source>
</evidence>
<dbReference type="PANTHER" id="PTHR35849">
    <property type="entry name" value="BLR2341 PROTEIN"/>
    <property type="match status" value="1"/>
</dbReference>
<dbReference type="OrthoDB" id="5787243at2"/>
<evidence type="ECO:0000313" key="3">
    <source>
        <dbReference type="Proteomes" id="UP000064201"/>
    </source>
</evidence>
<dbReference type="SUPFAM" id="SSF52091">
    <property type="entry name" value="SpoIIaa-like"/>
    <property type="match status" value="1"/>
</dbReference>
<dbReference type="KEGG" id="tvr:TVD_00655"/>